<dbReference type="FunFam" id="2.60.120.330:FF:000016">
    <property type="entry name" value="Naringenin,2-oxoglutarate 3-dioxygenase"/>
    <property type="match status" value="1"/>
</dbReference>
<keyword evidence="5" id="KW-0847">Vitamin C</keyword>
<dbReference type="OrthoDB" id="288590at2759"/>
<keyword evidence="7 12" id="KW-0408">Iron</keyword>
<organism evidence="14 15">
    <name type="scientific">Momordica charantia</name>
    <name type="common">Bitter gourd</name>
    <name type="synonym">Balsam pear</name>
    <dbReference type="NCBI Taxonomy" id="3673"/>
    <lineage>
        <taxon>Eukaryota</taxon>
        <taxon>Viridiplantae</taxon>
        <taxon>Streptophyta</taxon>
        <taxon>Embryophyta</taxon>
        <taxon>Tracheophyta</taxon>
        <taxon>Spermatophyta</taxon>
        <taxon>Magnoliopsida</taxon>
        <taxon>eudicotyledons</taxon>
        <taxon>Gunneridae</taxon>
        <taxon>Pentapetalae</taxon>
        <taxon>rosids</taxon>
        <taxon>fabids</taxon>
        <taxon>Cucurbitales</taxon>
        <taxon>Cucurbitaceae</taxon>
        <taxon>Momordiceae</taxon>
        <taxon>Momordica</taxon>
    </lineage>
</organism>
<evidence type="ECO:0000256" key="5">
    <source>
        <dbReference type="ARBA" id="ARBA00022896"/>
    </source>
</evidence>
<dbReference type="Pfam" id="PF14226">
    <property type="entry name" value="DIOX_N"/>
    <property type="match status" value="1"/>
</dbReference>
<proteinExistence type="inferred from homology"/>
<dbReference type="SUPFAM" id="SSF51197">
    <property type="entry name" value="Clavaminate synthase-like"/>
    <property type="match status" value="1"/>
</dbReference>
<comment type="function">
    <text evidence="10">Catalyzes the 3-beta-hydroxylation of 2S-flavanones to 2R,3R-dihydroflavonols which are intermediates in the biosynthesis of flavonols, anthocyanidins, catechins and proanthocyanidins in plants.</text>
</comment>
<dbReference type="InterPro" id="IPR050295">
    <property type="entry name" value="Plant_2OG-oxidoreductases"/>
</dbReference>
<evidence type="ECO:0000313" key="15">
    <source>
        <dbReference type="RefSeq" id="XP_022158003.1"/>
    </source>
</evidence>
<dbReference type="PROSITE" id="PS51471">
    <property type="entry name" value="FE2OG_OXY"/>
    <property type="match status" value="1"/>
</dbReference>
<name>A0A6J1DUW5_MOMCH</name>
<protein>
    <recommendedName>
        <fullName evidence="11">Naringenin,2-oxoglutarate 3-dioxygenase</fullName>
    </recommendedName>
</protein>
<evidence type="ECO:0000256" key="2">
    <source>
        <dbReference type="ARBA" id="ARBA00004966"/>
    </source>
</evidence>
<evidence type="ECO:0000256" key="1">
    <source>
        <dbReference type="ARBA" id="ARBA00001961"/>
    </source>
</evidence>
<comment type="cofactor">
    <cofactor evidence="1">
        <name>L-ascorbate</name>
        <dbReference type="ChEBI" id="CHEBI:38290"/>
    </cofactor>
</comment>
<dbReference type="Pfam" id="PF03171">
    <property type="entry name" value="2OG-FeII_Oxy"/>
    <property type="match status" value="1"/>
</dbReference>
<keyword evidence="14" id="KW-1185">Reference proteome</keyword>
<sequence length="331" mass="36782">MTNLKKENTDDKLSFVDNEIPVISLAGIDDEVNGRRGDIKKKIVKACEVWGIFQVVDHGVDAKLVSDMIHLAKQFFDMPSQEKLCFDMSSGKKGGYLATTHVKGDAIRDSREIVTFFTYPIKSRDYSLWPDKPEGWATMTMEYSEKLMGLASKLLAVLSEAMGLDKEAIEKACLEMNQKIVANFYPKIGDSNDVAQGLQRHTDTGTITILLQDHVCGLQATKDGGESWVDVEPLEGAFVIDIGDHGHYLSNGRYKSGDHQVVASSNSSRVSIVSFHNPKAEAIVYPLKVSEEDKPMLEERITFGEMYTRVISKELPLLLAISNKSDQGTQK</sequence>
<evidence type="ECO:0000256" key="3">
    <source>
        <dbReference type="ARBA" id="ARBA00008056"/>
    </source>
</evidence>
<dbReference type="InterPro" id="IPR005123">
    <property type="entry name" value="Oxoglu/Fe-dep_dioxygenase_dom"/>
</dbReference>
<evidence type="ECO:0000256" key="6">
    <source>
        <dbReference type="ARBA" id="ARBA00023002"/>
    </source>
</evidence>
<dbReference type="PANTHER" id="PTHR47991">
    <property type="entry name" value="OXOGLUTARATE/IRON-DEPENDENT DIOXYGENASE"/>
    <property type="match status" value="1"/>
</dbReference>
<comment type="similarity">
    <text evidence="3 12">Belongs to the iron/ascorbate-dependent oxidoreductase family.</text>
</comment>
<dbReference type="GO" id="GO:0031418">
    <property type="term" value="F:L-ascorbic acid binding"/>
    <property type="evidence" value="ECO:0007669"/>
    <property type="project" value="UniProtKB-KW"/>
</dbReference>
<accession>A0A6J1DUW5</accession>
<dbReference type="RefSeq" id="XP_022158003.1">
    <property type="nucleotide sequence ID" value="XM_022302311.1"/>
</dbReference>
<keyword evidence="4 12" id="KW-0479">Metal-binding</keyword>
<dbReference type="KEGG" id="mcha:111024602"/>
<evidence type="ECO:0000256" key="7">
    <source>
        <dbReference type="ARBA" id="ARBA00023004"/>
    </source>
</evidence>
<evidence type="ECO:0000256" key="11">
    <source>
        <dbReference type="ARBA" id="ARBA00070475"/>
    </source>
</evidence>
<dbReference type="AlphaFoldDB" id="A0A6J1DUW5"/>
<feature type="domain" description="Fe2OG dioxygenase" evidence="13">
    <location>
        <begin position="173"/>
        <end position="278"/>
    </location>
</feature>
<reference evidence="15" key="1">
    <citation type="submission" date="2025-08" db="UniProtKB">
        <authorList>
            <consortium name="RefSeq"/>
        </authorList>
    </citation>
    <scope>IDENTIFICATION</scope>
    <source>
        <strain evidence="15">OHB3-1</strain>
    </source>
</reference>
<evidence type="ECO:0000259" key="13">
    <source>
        <dbReference type="PROSITE" id="PS51471"/>
    </source>
</evidence>
<dbReference type="InterPro" id="IPR026992">
    <property type="entry name" value="DIOX_N"/>
</dbReference>
<dbReference type="GO" id="GO:0045486">
    <property type="term" value="F:flavanone 3-dioxygenase activity"/>
    <property type="evidence" value="ECO:0007669"/>
    <property type="project" value="UniProtKB-EC"/>
</dbReference>
<comment type="pathway">
    <text evidence="2">Secondary metabolite biosynthesis; flavonoid biosynthesis.</text>
</comment>
<evidence type="ECO:0000256" key="9">
    <source>
        <dbReference type="ARBA" id="ARBA00050171"/>
    </source>
</evidence>
<comment type="catalytic activity">
    <reaction evidence="9">
        <text>a (2S)-flavan-4-one + 2-oxoglutarate + O2 = a (2R,3R)-dihydroflavonol + succinate + CO2</text>
        <dbReference type="Rhea" id="RHEA:18621"/>
        <dbReference type="ChEBI" id="CHEBI:15379"/>
        <dbReference type="ChEBI" id="CHEBI:16526"/>
        <dbReference type="ChEBI" id="CHEBI:16810"/>
        <dbReference type="ChEBI" id="CHEBI:30031"/>
        <dbReference type="ChEBI" id="CHEBI:138188"/>
        <dbReference type="ChEBI" id="CHEBI:140377"/>
        <dbReference type="EC" id="1.14.11.9"/>
    </reaction>
</comment>
<dbReference type="InterPro" id="IPR027443">
    <property type="entry name" value="IPNS-like_sf"/>
</dbReference>
<dbReference type="Proteomes" id="UP000504603">
    <property type="component" value="Unplaced"/>
</dbReference>
<dbReference type="GO" id="GO:0009813">
    <property type="term" value="P:flavonoid biosynthetic process"/>
    <property type="evidence" value="ECO:0007669"/>
    <property type="project" value="UniProtKB-KW"/>
</dbReference>
<dbReference type="GeneID" id="111024602"/>
<dbReference type="Gene3D" id="2.60.120.330">
    <property type="entry name" value="B-lactam Antibiotic, Isopenicillin N Synthase, Chain"/>
    <property type="match status" value="1"/>
</dbReference>
<dbReference type="GO" id="GO:0046872">
    <property type="term" value="F:metal ion binding"/>
    <property type="evidence" value="ECO:0007669"/>
    <property type="project" value="UniProtKB-KW"/>
</dbReference>
<keyword evidence="8" id="KW-0284">Flavonoid biosynthesis</keyword>
<keyword evidence="6 12" id="KW-0560">Oxidoreductase</keyword>
<evidence type="ECO:0000313" key="14">
    <source>
        <dbReference type="Proteomes" id="UP000504603"/>
    </source>
</evidence>
<evidence type="ECO:0000256" key="10">
    <source>
        <dbReference type="ARBA" id="ARBA00054224"/>
    </source>
</evidence>
<evidence type="ECO:0000256" key="12">
    <source>
        <dbReference type="RuleBase" id="RU003682"/>
    </source>
</evidence>
<evidence type="ECO:0000256" key="8">
    <source>
        <dbReference type="ARBA" id="ARBA00023241"/>
    </source>
</evidence>
<evidence type="ECO:0000256" key="4">
    <source>
        <dbReference type="ARBA" id="ARBA00022723"/>
    </source>
</evidence>
<dbReference type="InterPro" id="IPR044861">
    <property type="entry name" value="IPNS-like_FE2OG_OXY"/>
</dbReference>
<gene>
    <name evidence="15" type="primary">LOC111024602</name>
</gene>